<protein>
    <submittedName>
        <fullName evidence="1">Uncharacterized protein</fullName>
    </submittedName>
</protein>
<reference evidence="1 2" key="1">
    <citation type="journal article" date="2024" name="J Genomics">
        <title>Draft genome sequencing and assembly of Favolaschia claudopus CIRM-BRFM 2984 isolated from oak limbs.</title>
        <authorList>
            <person name="Navarro D."/>
            <person name="Drula E."/>
            <person name="Chaduli D."/>
            <person name="Cazenave R."/>
            <person name="Ahrendt S."/>
            <person name="Wang J."/>
            <person name="Lipzen A."/>
            <person name="Daum C."/>
            <person name="Barry K."/>
            <person name="Grigoriev I.V."/>
            <person name="Favel A."/>
            <person name="Rosso M.N."/>
            <person name="Martin F."/>
        </authorList>
    </citation>
    <scope>NUCLEOTIDE SEQUENCE [LARGE SCALE GENOMIC DNA]</scope>
    <source>
        <strain evidence="1 2">CIRM-BRFM 2984</strain>
    </source>
</reference>
<organism evidence="1 2">
    <name type="scientific">Favolaschia claudopus</name>
    <dbReference type="NCBI Taxonomy" id="2862362"/>
    <lineage>
        <taxon>Eukaryota</taxon>
        <taxon>Fungi</taxon>
        <taxon>Dikarya</taxon>
        <taxon>Basidiomycota</taxon>
        <taxon>Agaricomycotina</taxon>
        <taxon>Agaricomycetes</taxon>
        <taxon>Agaricomycetidae</taxon>
        <taxon>Agaricales</taxon>
        <taxon>Marasmiineae</taxon>
        <taxon>Mycenaceae</taxon>
        <taxon>Favolaschia</taxon>
    </lineage>
</organism>
<dbReference type="AlphaFoldDB" id="A0AAW0AFJ8"/>
<proteinExistence type="predicted"/>
<dbReference type="EMBL" id="JAWWNJ010000069">
    <property type="protein sequence ID" value="KAK7008118.1"/>
    <property type="molecule type" value="Genomic_DNA"/>
</dbReference>
<keyword evidence="2" id="KW-1185">Reference proteome</keyword>
<accession>A0AAW0AFJ8</accession>
<dbReference type="Proteomes" id="UP001362999">
    <property type="component" value="Unassembled WGS sequence"/>
</dbReference>
<evidence type="ECO:0000313" key="2">
    <source>
        <dbReference type="Proteomes" id="UP001362999"/>
    </source>
</evidence>
<comment type="caution">
    <text evidence="1">The sequence shown here is derived from an EMBL/GenBank/DDBJ whole genome shotgun (WGS) entry which is preliminary data.</text>
</comment>
<sequence length="203" mass="23374">MRLASAQFFFRSTVSSHIPSRYIQNWPSLIRLVCDGRQTDFWYIVSGIQAEPDYSSEFPPWQYLVANNIVLWSLRIRSVEGSNLGARFTVLQLPWTSDARTMKTWNCRSRPVHLMFFWSGLDPVSLLLEMHYLDSVSGSETDSLSPESESEGDRKILGVRPCVARVRYWHSSSSFRAMLPTCLSTLERRLQGAKDFSVQRAVR</sequence>
<gene>
    <name evidence="1" type="ORF">R3P38DRAFT_1626789</name>
</gene>
<name>A0AAW0AFJ8_9AGAR</name>
<evidence type="ECO:0000313" key="1">
    <source>
        <dbReference type="EMBL" id="KAK7008118.1"/>
    </source>
</evidence>